<proteinExistence type="predicted"/>
<dbReference type="EMBL" id="JANPWB010000010">
    <property type="protein sequence ID" value="KAJ1145521.1"/>
    <property type="molecule type" value="Genomic_DNA"/>
</dbReference>
<dbReference type="Proteomes" id="UP001066276">
    <property type="component" value="Chromosome 6"/>
</dbReference>
<evidence type="ECO:0000313" key="1">
    <source>
        <dbReference type="EMBL" id="KAJ1145521.1"/>
    </source>
</evidence>
<sequence>MTEPEPERLPLSSRCAEIERTRRVSEKGSRAGLALAGGSPACGATGRGNVCAKESEINCAPLGIGRHDLSLRLLRCRGCSRMQTSIRHERPQRRVWNCAFPLLNKQVFPISGRTLIISN</sequence>
<protein>
    <submittedName>
        <fullName evidence="1">Uncharacterized protein</fullName>
    </submittedName>
</protein>
<organism evidence="1 2">
    <name type="scientific">Pleurodeles waltl</name>
    <name type="common">Iberian ribbed newt</name>
    <dbReference type="NCBI Taxonomy" id="8319"/>
    <lineage>
        <taxon>Eukaryota</taxon>
        <taxon>Metazoa</taxon>
        <taxon>Chordata</taxon>
        <taxon>Craniata</taxon>
        <taxon>Vertebrata</taxon>
        <taxon>Euteleostomi</taxon>
        <taxon>Amphibia</taxon>
        <taxon>Batrachia</taxon>
        <taxon>Caudata</taxon>
        <taxon>Salamandroidea</taxon>
        <taxon>Salamandridae</taxon>
        <taxon>Pleurodelinae</taxon>
        <taxon>Pleurodeles</taxon>
    </lineage>
</organism>
<comment type="caution">
    <text evidence="1">The sequence shown here is derived from an EMBL/GenBank/DDBJ whole genome shotgun (WGS) entry which is preliminary data.</text>
</comment>
<gene>
    <name evidence="1" type="ORF">NDU88_011807</name>
</gene>
<keyword evidence="2" id="KW-1185">Reference proteome</keyword>
<accession>A0AAV7QYC6</accession>
<reference evidence="1" key="1">
    <citation type="journal article" date="2022" name="bioRxiv">
        <title>Sequencing and chromosome-scale assembly of the giantPleurodeles waltlgenome.</title>
        <authorList>
            <person name="Brown T."/>
            <person name="Elewa A."/>
            <person name="Iarovenko S."/>
            <person name="Subramanian E."/>
            <person name="Araus A.J."/>
            <person name="Petzold A."/>
            <person name="Susuki M."/>
            <person name="Suzuki K.-i.T."/>
            <person name="Hayashi T."/>
            <person name="Toyoda A."/>
            <person name="Oliveira C."/>
            <person name="Osipova E."/>
            <person name="Leigh N.D."/>
            <person name="Simon A."/>
            <person name="Yun M.H."/>
        </authorList>
    </citation>
    <scope>NUCLEOTIDE SEQUENCE</scope>
    <source>
        <strain evidence="1">20211129_DDA</strain>
        <tissue evidence="1">Liver</tissue>
    </source>
</reference>
<dbReference type="AlphaFoldDB" id="A0AAV7QYC6"/>
<evidence type="ECO:0000313" key="2">
    <source>
        <dbReference type="Proteomes" id="UP001066276"/>
    </source>
</evidence>
<name>A0AAV7QYC6_PLEWA</name>